<dbReference type="InterPro" id="IPR013022">
    <property type="entry name" value="Xyl_isomerase-like_TIM-brl"/>
</dbReference>
<dbReference type="Proteomes" id="UP000076404">
    <property type="component" value="Chromosome"/>
</dbReference>
<name>A0A143BJE5_9BACT</name>
<dbReference type="GO" id="GO:0016853">
    <property type="term" value="F:isomerase activity"/>
    <property type="evidence" value="ECO:0007669"/>
    <property type="project" value="UniProtKB-KW"/>
</dbReference>
<reference evidence="3 4" key="1">
    <citation type="journal article" date="2014" name="Proc. Natl. Acad. Sci. U.S.A.">
        <title>Functional type 2 photosynthetic reaction centers found in the rare bacterial phylum Gemmatimonadetes.</title>
        <authorList>
            <person name="Zeng Y."/>
            <person name="Feng F."/>
            <person name="Medova H."/>
            <person name="Dean J."/>
            <person name="Koblizek M."/>
        </authorList>
    </citation>
    <scope>NUCLEOTIDE SEQUENCE [LARGE SCALE GENOMIC DNA]</scope>
    <source>
        <strain evidence="3 4">AP64</strain>
    </source>
</reference>
<feature type="domain" description="Xylose isomerase-like TIM barrel" evidence="2">
    <location>
        <begin position="95"/>
        <end position="283"/>
    </location>
</feature>
<evidence type="ECO:0000256" key="1">
    <source>
        <dbReference type="ARBA" id="ARBA00023235"/>
    </source>
</evidence>
<keyword evidence="3" id="KW-0670">Pyruvate</keyword>
<dbReference type="AlphaFoldDB" id="A0A143BJE5"/>
<dbReference type="eggNOG" id="COG3622">
    <property type="taxonomic scope" value="Bacteria"/>
</dbReference>
<protein>
    <submittedName>
        <fullName evidence="3">Hydroxypyruvate isomerase</fullName>
    </submittedName>
</protein>
<reference evidence="3 4" key="2">
    <citation type="journal article" date="2016" name="Environ. Microbiol. Rep.">
        <title>Metagenomic evidence for the presence of phototrophic Gemmatimonadetes bacteria in diverse environments.</title>
        <authorList>
            <person name="Zeng Y."/>
            <person name="Baumbach J."/>
            <person name="Barbosa E.G."/>
            <person name="Azevedo V."/>
            <person name="Zhang C."/>
            <person name="Koblizek M."/>
        </authorList>
    </citation>
    <scope>NUCLEOTIDE SEQUENCE [LARGE SCALE GENOMIC DNA]</scope>
    <source>
        <strain evidence="3 4">AP64</strain>
    </source>
</reference>
<evidence type="ECO:0000313" key="4">
    <source>
        <dbReference type="Proteomes" id="UP000076404"/>
    </source>
</evidence>
<organism evidence="3 4">
    <name type="scientific">Gemmatimonas phototrophica</name>
    <dbReference type="NCBI Taxonomy" id="1379270"/>
    <lineage>
        <taxon>Bacteria</taxon>
        <taxon>Pseudomonadati</taxon>
        <taxon>Gemmatimonadota</taxon>
        <taxon>Gemmatimonadia</taxon>
        <taxon>Gemmatimonadales</taxon>
        <taxon>Gemmatimonadaceae</taxon>
        <taxon>Gemmatimonas</taxon>
    </lineage>
</organism>
<dbReference type="RefSeq" id="WP_026849728.1">
    <property type="nucleotide sequence ID" value="NZ_CP011454.1"/>
</dbReference>
<dbReference type="OrthoDB" id="9786584at2"/>
<dbReference type="Pfam" id="PF01261">
    <property type="entry name" value="AP_endonuc_2"/>
    <property type="match status" value="1"/>
</dbReference>
<dbReference type="SUPFAM" id="SSF51658">
    <property type="entry name" value="Xylose isomerase-like"/>
    <property type="match status" value="1"/>
</dbReference>
<evidence type="ECO:0000313" key="3">
    <source>
        <dbReference type="EMBL" id="AMW05186.1"/>
    </source>
</evidence>
<dbReference type="STRING" id="1379270.GEMMAAP_10905"/>
<dbReference type="InterPro" id="IPR036237">
    <property type="entry name" value="Xyl_isomerase-like_sf"/>
</dbReference>
<dbReference type="PROSITE" id="PS51318">
    <property type="entry name" value="TAT"/>
    <property type="match status" value="1"/>
</dbReference>
<keyword evidence="1 3" id="KW-0413">Isomerase</keyword>
<sequence>MLRRETDSNVSRRDALTTLGATAMAGALHGVIPSSTSAMSAPIIASPAPTAGRLRQSVARWCFSRTPIAELCTTAKQVGLVGIDLLGPEEWNVPKQFGLECTMGNSFGTIPVGFNRPANHDKLVADGEAYIPKAAAAGVTKVVVFSGNRDGMSDGEGIANCIAGLKRLMPTAQQHGVVLCMEMLNSKVDHKDYHADHTAWAVEVAKGVNSPSFRLLYDIYHMQVMEGDVMATIKANLPWIAHFHTAGVPGRNEIDGAQELNYRGIAQYIAGTSYTGVFAHEFIPTRDGVASLTDAVALCTV</sequence>
<gene>
    <name evidence="3" type="ORF">GEMMAAP_10905</name>
</gene>
<dbReference type="PANTHER" id="PTHR43489:SF3">
    <property type="entry name" value="XYLOSE ISOMERASE DOMAIN PROTEIN TIM BARREL"/>
    <property type="match status" value="1"/>
</dbReference>
<keyword evidence="4" id="KW-1185">Reference proteome</keyword>
<dbReference type="EMBL" id="CP011454">
    <property type="protein sequence ID" value="AMW05186.1"/>
    <property type="molecule type" value="Genomic_DNA"/>
</dbReference>
<dbReference type="PANTHER" id="PTHR43489">
    <property type="entry name" value="ISOMERASE"/>
    <property type="match status" value="1"/>
</dbReference>
<accession>A0A143BJE5</accession>
<dbReference type="InterPro" id="IPR050417">
    <property type="entry name" value="Sugar_Epim/Isomerase"/>
</dbReference>
<dbReference type="Gene3D" id="3.20.20.150">
    <property type="entry name" value="Divalent-metal-dependent TIM barrel enzymes"/>
    <property type="match status" value="1"/>
</dbReference>
<dbReference type="InterPro" id="IPR006311">
    <property type="entry name" value="TAT_signal"/>
</dbReference>
<dbReference type="KEGG" id="gph:GEMMAAP_10905"/>
<evidence type="ECO:0000259" key="2">
    <source>
        <dbReference type="Pfam" id="PF01261"/>
    </source>
</evidence>
<proteinExistence type="predicted"/>